<feature type="binding site" evidence="10">
    <location>
        <position position="224"/>
    </location>
    <ligand>
        <name>substrate</name>
    </ligand>
</feature>
<dbReference type="GO" id="GO:0005634">
    <property type="term" value="C:nucleus"/>
    <property type="evidence" value="ECO:0007669"/>
    <property type="project" value="UniProtKB-SubCell"/>
</dbReference>
<dbReference type="PANTHER" id="PTHR12415">
    <property type="entry name" value="TYROSYL-DNA PHOSPHODIESTERASE 1"/>
    <property type="match status" value="1"/>
</dbReference>
<evidence type="ECO:0000256" key="3">
    <source>
        <dbReference type="ARBA" id="ARBA00022722"/>
    </source>
</evidence>
<evidence type="ECO:0000256" key="1">
    <source>
        <dbReference type="ARBA" id="ARBA00004123"/>
    </source>
</evidence>
<keyword evidence="6" id="KW-0269">Exonuclease</keyword>
<keyword evidence="7" id="KW-0234">DNA repair</keyword>
<evidence type="ECO:0000256" key="8">
    <source>
        <dbReference type="ARBA" id="ARBA00023242"/>
    </source>
</evidence>
<dbReference type="GO" id="GO:0003697">
    <property type="term" value="F:single-stranded DNA binding"/>
    <property type="evidence" value="ECO:0007669"/>
    <property type="project" value="TreeGrafter"/>
</dbReference>
<comment type="similarity">
    <text evidence="2">Belongs to the tyrosyl-DNA phosphodiesterase family.</text>
</comment>
<evidence type="ECO:0000256" key="2">
    <source>
        <dbReference type="ARBA" id="ARBA00010205"/>
    </source>
</evidence>
<feature type="binding site" evidence="10">
    <location>
        <position position="449"/>
    </location>
    <ligand>
        <name>substrate</name>
    </ligand>
</feature>
<evidence type="ECO:0000256" key="4">
    <source>
        <dbReference type="ARBA" id="ARBA00022763"/>
    </source>
</evidence>
<dbReference type="Gene3D" id="3.30.870.10">
    <property type="entry name" value="Endonuclease Chain A"/>
    <property type="match status" value="2"/>
</dbReference>
<evidence type="ECO:0000256" key="11">
    <source>
        <dbReference type="PIRSR" id="PIRSR610347-3"/>
    </source>
</evidence>
<evidence type="ECO:0000313" key="14">
    <source>
        <dbReference type="Proteomes" id="UP000078512"/>
    </source>
</evidence>
<protein>
    <recommendedName>
        <fullName evidence="15">Phospholipase D/nuclease</fullName>
    </recommendedName>
</protein>
<feature type="region of interest" description="Disordered" evidence="12">
    <location>
        <begin position="1"/>
        <end position="63"/>
    </location>
</feature>
<keyword evidence="5" id="KW-0378">Hydrolase</keyword>
<dbReference type="OrthoDB" id="47785at2759"/>
<organism evidence="13 14">
    <name type="scientific">Linnemannia elongata AG-77</name>
    <dbReference type="NCBI Taxonomy" id="1314771"/>
    <lineage>
        <taxon>Eukaryota</taxon>
        <taxon>Fungi</taxon>
        <taxon>Fungi incertae sedis</taxon>
        <taxon>Mucoromycota</taxon>
        <taxon>Mortierellomycotina</taxon>
        <taxon>Mortierellomycetes</taxon>
        <taxon>Mortierellales</taxon>
        <taxon>Mortierellaceae</taxon>
        <taxon>Linnemannia</taxon>
    </lineage>
</organism>
<name>A0A197JSA0_9FUNG</name>
<dbReference type="AlphaFoldDB" id="A0A197JSA0"/>
<dbReference type="GO" id="GO:0017005">
    <property type="term" value="F:3'-tyrosyl-DNA phosphodiesterase activity"/>
    <property type="evidence" value="ECO:0007669"/>
    <property type="project" value="TreeGrafter"/>
</dbReference>
<gene>
    <name evidence="13" type="ORF">K457DRAFT_33793</name>
</gene>
<evidence type="ECO:0000256" key="9">
    <source>
        <dbReference type="PIRSR" id="PIRSR610347-1"/>
    </source>
</evidence>
<dbReference type="SUPFAM" id="SSF56024">
    <property type="entry name" value="Phospholipase D/nuclease"/>
    <property type="match status" value="2"/>
</dbReference>
<sequence>MSTLTISDSSDEEETKAPTPSLAPRPAPSTPPKTTLATTPSASSAPSVIATLLPSMQSKNKNKGLKRLLTGEESPSSSPKKPKKSVPIRYLEPPVCLTSVERVPSSLNVGCVTLKSLIGDVSYSSGPDIANLGDILYNADYTSSPYSQKHDLELMVQINFMIDVPFVMNHVHESIREGLKTIVYHGLRLSMNEVMSLNATIATAYPRVTMHSVPVAGMGTHHTKAMILFYRDGTMQLVIHTANMIERDWRNKTQGVFKTGRLSKKSGTAGLSTCAFERDLLEYLDRYFEHEHFTSRVRLYDFSMIKAVLIASAPGKYKGPDRNKWGHLKLRAVLRQQVEVPKELIPGSKIVCQMSSIGSLGKNSQDWLRGEFEASLNSYRNSKTFGPADLCIVYPTAEDVRTSFEGWSMGGSIPFRSTAYDKQAHYLNPILHSWRGLKSGRERAMPHIKTFTRVTGRADGDHLAWFLLTSANLSKPAWGEVKDGGVFDVKSYELGVLIFPGLFEDCGESGEILHVSMMNSTVLDPYPEPSTLTLDEFHVGTTCSNSDNEENDGTPCDPEGLRYTIGVVPIRLPYDLPLRKYDFAGGDHVWLVDKQFPGKDDFGTTLAP</sequence>
<dbReference type="GO" id="GO:0003690">
    <property type="term" value="F:double-stranded DNA binding"/>
    <property type="evidence" value="ECO:0007669"/>
    <property type="project" value="TreeGrafter"/>
</dbReference>
<keyword evidence="3" id="KW-0540">Nuclease</keyword>
<feature type="active site" description="Proton donor/acceptor" evidence="9">
    <location>
        <position position="447"/>
    </location>
</feature>
<feature type="site" description="Interaction with DNA" evidence="11">
    <location>
        <position position="474"/>
    </location>
</feature>
<dbReference type="InterPro" id="IPR010347">
    <property type="entry name" value="Tdp1"/>
</dbReference>
<feature type="compositionally biased region" description="Pro residues" evidence="12">
    <location>
        <begin position="21"/>
        <end position="31"/>
    </location>
</feature>
<evidence type="ECO:0000256" key="12">
    <source>
        <dbReference type="SAM" id="MobiDB-lite"/>
    </source>
</evidence>
<dbReference type="GO" id="GO:0006281">
    <property type="term" value="P:DNA repair"/>
    <property type="evidence" value="ECO:0007669"/>
    <property type="project" value="UniProtKB-KW"/>
</dbReference>
<evidence type="ECO:0000313" key="13">
    <source>
        <dbReference type="EMBL" id="OAQ27326.1"/>
    </source>
</evidence>
<keyword evidence="14" id="KW-1185">Reference proteome</keyword>
<keyword evidence="4" id="KW-0227">DNA damage</keyword>
<feature type="compositionally biased region" description="Low complexity" evidence="12">
    <location>
        <begin position="32"/>
        <end position="51"/>
    </location>
</feature>
<dbReference type="EMBL" id="KV442058">
    <property type="protein sequence ID" value="OAQ27326.1"/>
    <property type="molecule type" value="Genomic_DNA"/>
</dbReference>
<feature type="active site" description="Nucleophile" evidence="9">
    <location>
        <position position="222"/>
    </location>
</feature>
<dbReference type="STRING" id="1314771.A0A197JSA0"/>
<dbReference type="PANTHER" id="PTHR12415:SF0">
    <property type="entry name" value="TYROSYL-DNA PHOSPHODIESTERASE 1"/>
    <property type="match status" value="1"/>
</dbReference>
<evidence type="ECO:0008006" key="15">
    <source>
        <dbReference type="Google" id="ProtNLM"/>
    </source>
</evidence>
<evidence type="ECO:0000256" key="5">
    <source>
        <dbReference type="ARBA" id="ARBA00022801"/>
    </source>
</evidence>
<proteinExistence type="inferred from homology"/>
<comment type="subcellular location">
    <subcellularLocation>
        <location evidence="1">Nucleus</location>
    </subcellularLocation>
</comment>
<dbReference type="GO" id="GO:0004527">
    <property type="term" value="F:exonuclease activity"/>
    <property type="evidence" value="ECO:0007669"/>
    <property type="project" value="UniProtKB-KW"/>
</dbReference>
<keyword evidence="8" id="KW-0539">Nucleus</keyword>
<evidence type="ECO:0000256" key="10">
    <source>
        <dbReference type="PIRSR" id="PIRSR610347-2"/>
    </source>
</evidence>
<dbReference type="Pfam" id="PF06087">
    <property type="entry name" value="Tyr-DNA_phospho"/>
    <property type="match status" value="1"/>
</dbReference>
<dbReference type="Proteomes" id="UP000078512">
    <property type="component" value="Unassembled WGS sequence"/>
</dbReference>
<evidence type="ECO:0000256" key="7">
    <source>
        <dbReference type="ARBA" id="ARBA00023204"/>
    </source>
</evidence>
<evidence type="ECO:0000256" key="6">
    <source>
        <dbReference type="ARBA" id="ARBA00022839"/>
    </source>
</evidence>
<reference evidence="13 14" key="1">
    <citation type="submission" date="2016-05" db="EMBL/GenBank/DDBJ databases">
        <title>Genome sequencing reveals origins of a unique bacterial endosymbiosis in the earliest lineages of terrestrial Fungi.</title>
        <authorList>
            <consortium name="DOE Joint Genome Institute"/>
            <person name="Uehling J."/>
            <person name="Gryganskyi A."/>
            <person name="Hameed K."/>
            <person name="Tschaplinski T."/>
            <person name="Misztal P."/>
            <person name="Wu S."/>
            <person name="Desiro A."/>
            <person name="Vande Pol N."/>
            <person name="Du Z.-Y."/>
            <person name="Zienkiewicz A."/>
            <person name="Zienkiewicz K."/>
            <person name="Morin E."/>
            <person name="Tisserant E."/>
            <person name="Splivallo R."/>
            <person name="Hainaut M."/>
            <person name="Henrissat B."/>
            <person name="Ohm R."/>
            <person name="Kuo A."/>
            <person name="Yan J."/>
            <person name="Lipzen A."/>
            <person name="Nolan M."/>
            <person name="Labutti K."/>
            <person name="Barry K."/>
            <person name="Goldstein A."/>
            <person name="Labbe J."/>
            <person name="Schadt C."/>
            <person name="Tuskan G."/>
            <person name="Grigoriev I."/>
            <person name="Martin F."/>
            <person name="Vilgalys R."/>
            <person name="Bonito G."/>
        </authorList>
    </citation>
    <scope>NUCLEOTIDE SEQUENCE [LARGE SCALE GENOMIC DNA]</scope>
    <source>
        <strain evidence="13 14">AG-77</strain>
    </source>
</reference>
<accession>A0A197JSA0</accession>